<dbReference type="Pfam" id="PF02384">
    <property type="entry name" value="N6_Mtase"/>
    <property type="match status" value="1"/>
</dbReference>
<evidence type="ECO:0000259" key="5">
    <source>
        <dbReference type="Pfam" id="PF02384"/>
    </source>
</evidence>
<dbReference type="Proteomes" id="UP000294558">
    <property type="component" value="Unassembled WGS sequence"/>
</dbReference>
<gene>
    <name evidence="6" type="ORF">BDK89_0608</name>
</gene>
<evidence type="ECO:0000256" key="4">
    <source>
        <dbReference type="ARBA" id="ARBA00022747"/>
    </source>
</evidence>
<evidence type="ECO:0000256" key="3">
    <source>
        <dbReference type="ARBA" id="ARBA00022691"/>
    </source>
</evidence>
<dbReference type="PANTHER" id="PTHR33841:SF5">
    <property type="entry name" value="DNA METHYLASE (MODIFICATION METHYLASE) (METHYLTRANSFERASE)-RELATED"/>
    <property type="match status" value="1"/>
</dbReference>
<dbReference type="GO" id="GO:0008170">
    <property type="term" value="F:N-methyltransferase activity"/>
    <property type="evidence" value="ECO:0007669"/>
    <property type="project" value="InterPro"/>
</dbReference>
<organism evidence="6 7">
    <name type="scientific">Ilumatobacter fluminis</name>
    <dbReference type="NCBI Taxonomy" id="467091"/>
    <lineage>
        <taxon>Bacteria</taxon>
        <taxon>Bacillati</taxon>
        <taxon>Actinomycetota</taxon>
        <taxon>Acidimicrobiia</taxon>
        <taxon>Acidimicrobiales</taxon>
        <taxon>Ilumatobacteraceae</taxon>
        <taxon>Ilumatobacter</taxon>
    </lineage>
</organism>
<dbReference type="GO" id="GO:0032259">
    <property type="term" value="P:methylation"/>
    <property type="evidence" value="ECO:0007669"/>
    <property type="project" value="UniProtKB-KW"/>
</dbReference>
<dbReference type="EMBL" id="SOAU01000001">
    <property type="protein sequence ID" value="TDT15048.1"/>
    <property type="molecule type" value="Genomic_DNA"/>
</dbReference>
<evidence type="ECO:0000256" key="1">
    <source>
        <dbReference type="ARBA" id="ARBA00022603"/>
    </source>
</evidence>
<dbReference type="PANTHER" id="PTHR33841">
    <property type="entry name" value="DNA METHYLTRANSFERASE YEEA-RELATED"/>
    <property type="match status" value="1"/>
</dbReference>
<accession>A0A4V3EIM6</accession>
<reference evidence="6 7" key="1">
    <citation type="submission" date="2019-03" db="EMBL/GenBank/DDBJ databases">
        <title>Sequencing the genomes of 1000 actinobacteria strains.</title>
        <authorList>
            <person name="Klenk H.-P."/>
        </authorList>
    </citation>
    <scope>NUCLEOTIDE SEQUENCE [LARGE SCALE GENOMIC DNA]</scope>
    <source>
        <strain evidence="6 7">DSM 18936</strain>
    </source>
</reference>
<dbReference type="Gene3D" id="3.40.50.150">
    <property type="entry name" value="Vaccinia Virus protein VP39"/>
    <property type="match status" value="1"/>
</dbReference>
<keyword evidence="1 6" id="KW-0489">Methyltransferase</keyword>
<keyword evidence="4" id="KW-0680">Restriction system</keyword>
<keyword evidence="2" id="KW-0808">Transferase</keyword>
<dbReference type="AlphaFoldDB" id="A0A4V3EIM6"/>
<dbReference type="SUPFAM" id="SSF53335">
    <property type="entry name" value="S-adenosyl-L-methionine-dependent methyltransferases"/>
    <property type="match status" value="1"/>
</dbReference>
<dbReference type="OrthoDB" id="4280289at2"/>
<feature type="domain" description="DNA methylase adenine-specific" evidence="5">
    <location>
        <begin position="7"/>
        <end position="184"/>
    </location>
</feature>
<dbReference type="InterPro" id="IPR050953">
    <property type="entry name" value="N4_N6_ade-DNA_methylase"/>
</dbReference>
<name>A0A4V3EIM6_9ACTN</name>
<dbReference type="GO" id="GO:0009307">
    <property type="term" value="P:DNA restriction-modification system"/>
    <property type="evidence" value="ECO:0007669"/>
    <property type="project" value="UniProtKB-KW"/>
</dbReference>
<evidence type="ECO:0000256" key="2">
    <source>
        <dbReference type="ARBA" id="ARBA00022679"/>
    </source>
</evidence>
<keyword evidence="7" id="KW-1185">Reference proteome</keyword>
<comment type="caution">
    <text evidence="6">The sequence shown here is derived from an EMBL/GenBank/DDBJ whole genome shotgun (WGS) entry which is preliminary data.</text>
</comment>
<dbReference type="RefSeq" id="WP_133867542.1">
    <property type="nucleotide sequence ID" value="NZ_SOAU01000001.1"/>
</dbReference>
<keyword evidence="3" id="KW-0949">S-adenosyl-L-methionine</keyword>
<dbReference type="InterPro" id="IPR029063">
    <property type="entry name" value="SAM-dependent_MTases_sf"/>
</dbReference>
<dbReference type="GO" id="GO:0003677">
    <property type="term" value="F:DNA binding"/>
    <property type="evidence" value="ECO:0007669"/>
    <property type="project" value="InterPro"/>
</dbReference>
<dbReference type="CDD" id="cd02440">
    <property type="entry name" value="AdoMet_MTases"/>
    <property type="match status" value="1"/>
</dbReference>
<evidence type="ECO:0000313" key="6">
    <source>
        <dbReference type="EMBL" id="TDT15048.1"/>
    </source>
</evidence>
<dbReference type="InterPro" id="IPR002052">
    <property type="entry name" value="DNA_methylase_N6_adenine_CS"/>
</dbReference>
<proteinExistence type="predicted"/>
<dbReference type="InterPro" id="IPR003356">
    <property type="entry name" value="DNA_methylase_A-5"/>
</dbReference>
<sequence length="472" mass="50685">MPRSQPARKKLGQYYTPPDLVDLLVERTFADIDAAGDWAAWLPTRPVRVLDPACGDGRLLERVRVELHMRGYSVDAVGCDLDADALASVSHPRTRTFHANALEHDWGDERFDIVIGNPPYLSQMAASTSRGGSSKHGGGPYADAAAEFLALAVALADPDHGRVSLVLPQSILASRDAGPIRARVDEQADLVWSWWSTEQEWFDAAVNVCVVGLRRPAAGRSAPMAWTRIVTDVLGIPHIDPATLTTQGTIGDRADLNANFRDEYYALVPAVGEDIDGPPLVTSGLIDPAHCSWGERRIKFNKQFFQRPRVDLSKLEGRFVAWAERKLVPKVLVANQTKIVEAVADVDGAWVPGVPVTTIIPTSTDPDEVRRTVFDIEAILCSPIASAMCWHLGGGTGLSTKAVRVSPGVLADVPWPAGDLSDAVDACRRGDIVAAGRLVLDAYGCDDATASALLTWWAPGLPNAASGDAAGD</sequence>
<dbReference type="PROSITE" id="PS00092">
    <property type="entry name" value="N6_MTASE"/>
    <property type="match status" value="1"/>
</dbReference>
<dbReference type="GO" id="GO:0009007">
    <property type="term" value="F:site-specific DNA-methyltransferase (adenine-specific) activity"/>
    <property type="evidence" value="ECO:0007669"/>
    <property type="project" value="UniProtKB-EC"/>
</dbReference>
<protein>
    <submittedName>
        <fullName evidence="6">N-6 DNA methylase</fullName>
    </submittedName>
</protein>
<evidence type="ECO:0000313" key="7">
    <source>
        <dbReference type="Proteomes" id="UP000294558"/>
    </source>
</evidence>
<dbReference type="PRINTS" id="PR00507">
    <property type="entry name" value="N12N6MTFRASE"/>
</dbReference>